<dbReference type="SUPFAM" id="SSF55136">
    <property type="entry name" value="Probable bacterial effector-binding domain"/>
    <property type="match status" value="1"/>
</dbReference>
<dbReference type="SMART" id="SM00871">
    <property type="entry name" value="AraC_E_bind"/>
    <property type="match status" value="1"/>
</dbReference>
<organism evidence="2 3">
    <name type="scientific">Cytobacillus dafuensis</name>
    <name type="common">Bacillus dafuensis</name>
    <dbReference type="NCBI Taxonomy" id="1742359"/>
    <lineage>
        <taxon>Bacteria</taxon>
        <taxon>Bacillati</taxon>
        <taxon>Bacillota</taxon>
        <taxon>Bacilli</taxon>
        <taxon>Bacillales</taxon>
        <taxon>Bacillaceae</taxon>
        <taxon>Cytobacillus</taxon>
    </lineage>
</organism>
<dbReference type="AlphaFoldDB" id="A0A5B8Z8X1"/>
<feature type="domain" description="AraC effector-binding" evidence="1">
    <location>
        <begin position="7"/>
        <end position="158"/>
    </location>
</feature>
<accession>A0A5B8Z8X1</accession>
<dbReference type="InterPro" id="IPR029442">
    <property type="entry name" value="GyrI-like"/>
</dbReference>
<protein>
    <submittedName>
        <fullName evidence="2">GyrI-like domain-containing protein</fullName>
    </submittedName>
</protein>
<dbReference type="RefSeq" id="WP_057773533.1">
    <property type="nucleotide sequence ID" value="NZ_CP042593.1"/>
</dbReference>
<dbReference type="InterPro" id="IPR010499">
    <property type="entry name" value="AraC_E-bd"/>
</dbReference>
<name>A0A5B8Z8X1_CYTDA</name>
<gene>
    <name evidence="2" type="ORF">FSZ17_19715</name>
</gene>
<dbReference type="Gene3D" id="3.20.80.10">
    <property type="entry name" value="Regulatory factor, effector binding domain"/>
    <property type="match status" value="1"/>
</dbReference>
<proteinExistence type="predicted"/>
<dbReference type="Proteomes" id="UP000321555">
    <property type="component" value="Chromosome"/>
</dbReference>
<dbReference type="STRING" id="1742359.GCA_001439625_03468"/>
<dbReference type="KEGG" id="bda:FSZ17_19715"/>
<evidence type="ECO:0000259" key="1">
    <source>
        <dbReference type="SMART" id="SM00871"/>
    </source>
</evidence>
<dbReference type="InterPro" id="IPR011256">
    <property type="entry name" value="Reg_factor_effector_dom_sf"/>
</dbReference>
<evidence type="ECO:0000313" key="3">
    <source>
        <dbReference type="Proteomes" id="UP000321555"/>
    </source>
</evidence>
<reference evidence="3" key="1">
    <citation type="submission" date="2019-08" db="EMBL/GenBank/DDBJ databases">
        <authorList>
            <person name="Zheng X."/>
        </authorList>
    </citation>
    <scope>NUCLEOTIDE SEQUENCE [LARGE SCALE GENOMIC DNA]</scope>
    <source>
        <strain evidence="3">FJAT-25496</strain>
    </source>
</reference>
<dbReference type="Pfam" id="PF06445">
    <property type="entry name" value="GyrI-like"/>
    <property type="match status" value="1"/>
</dbReference>
<keyword evidence="3" id="KW-1185">Reference proteome</keyword>
<evidence type="ECO:0000313" key="2">
    <source>
        <dbReference type="EMBL" id="QED49307.1"/>
    </source>
</evidence>
<dbReference type="EMBL" id="CP042593">
    <property type="protein sequence ID" value="QED49307.1"/>
    <property type="molecule type" value="Genomic_DNA"/>
</dbReference>
<sequence length="158" mass="18698">MQGTTLENIMIKELPELKLVGFRVLCLGDQFINEIPKASKRLSERMSEIKQVVNPLRQLGAFVVDNKTDEEDGYWICVEVNEYDDIPADMVTLTVQPQRYAASRYKGVNNKIMDAYNELHMWIEENNYRRLKDKWHLEIYYSWEDVENIDVELFDTVE</sequence>
<dbReference type="OrthoDB" id="2593454at2"/>